<dbReference type="PANTHER" id="PTHR46118:SF4">
    <property type="entry name" value="PROTEIN ABHD11"/>
    <property type="match status" value="1"/>
</dbReference>
<dbReference type="Proteomes" id="UP001652504">
    <property type="component" value="Unassembled WGS sequence"/>
</dbReference>
<dbReference type="PANTHER" id="PTHR46118">
    <property type="entry name" value="PROTEIN ABHD11"/>
    <property type="match status" value="1"/>
</dbReference>
<dbReference type="RefSeq" id="WP_263711153.1">
    <property type="nucleotide sequence ID" value="NZ_JAOWKX010000002.1"/>
</dbReference>
<evidence type="ECO:0000313" key="3">
    <source>
        <dbReference type="EMBL" id="MCV2883939.1"/>
    </source>
</evidence>
<organism evidence="3 4">
    <name type="scientific">Fluctibacter corallii</name>
    <dbReference type="NCBI Taxonomy" id="2984329"/>
    <lineage>
        <taxon>Bacteria</taxon>
        <taxon>Pseudomonadati</taxon>
        <taxon>Pseudomonadota</taxon>
        <taxon>Gammaproteobacteria</taxon>
        <taxon>Alteromonadales</taxon>
        <taxon>Alteromonadaceae</taxon>
        <taxon>Fluctibacter</taxon>
    </lineage>
</organism>
<sequence length="264" mass="29438">MTLHYQISHFPADEAHADGQSRAPLVLIHGLFGSLENLALVRREFESERSVISIDLPDHGKSTHSNTFSFSDYAKQIVELLDSLSFDSYILLGHSLGGKVAMQVALEGAIKIERLIVADIAPVAYEARHQSVFQGLNNVDLTSINTRSDADAMLAECISETGVRQFLLKSLYQENGQWQWRFNLPMLERNYDTLSGALPVKGTFDNPVLFVKGGRSDYIKPAYKERILALFPNSQAKVIGSAGHWLHAEKPAAFNHIVRNFIND</sequence>
<evidence type="ECO:0000256" key="1">
    <source>
        <dbReference type="ARBA" id="ARBA00022801"/>
    </source>
</evidence>
<dbReference type="InterPro" id="IPR029058">
    <property type="entry name" value="AB_hydrolase_fold"/>
</dbReference>
<name>A0ABT3A5K9_9ALTE</name>
<keyword evidence="4" id="KW-1185">Reference proteome</keyword>
<dbReference type="GO" id="GO:0016787">
    <property type="term" value="F:hydrolase activity"/>
    <property type="evidence" value="ECO:0007669"/>
    <property type="project" value="UniProtKB-KW"/>
</dbReference>
<feature type="domain" description="AB hydrolase-1" evidence="2">
    <location>
        <begin position="24"/>
        <end position="251"/>
    </location>
</feature>
<keyword evidence="1 3" id="KW-0378">Hydrolase</keyword>
<dbReference type="Gene3D" id="3.40.50.1820">
    <property type="entry name" value="alpha/beta hydrolase"/>
    <property type="match status" value="1"/>
</dbReference>
<accession>A0ABT3A5K9</accession>
<dbReference type="SUPFAM" id="SSF53474">
    <property type="entry name" value="alpha/beta-Hydrolases"/>
    <property type="match status" value="1"/>
</dbReference>
<evidence type="ECO:0000259" key="2">
    <source>
        <dbReference type="Pfam" id="PF00561"/>
    </source>
</evidence>
<dbReference type="Pfam" id="PF00561">
    <property type="entry name" value="Abhydrolase_1"/>
    <property type="match status" value="1"/>
</dbReference>
<dbReference type="PRINTS" id="PR00111">
    <property type="entry name" value="ABHYDROLASE"/>
</dbReference>
<dbReference type="EMBL" id="JAOWKX010000002">
    <property type="protein sequence ID" value="MCV2883939.1"/>
    <property type="molecule type" value="Genomic_DNA"/>
</dbReference>
<reference evidence="3 4" key="1">
    <citation type="submission" date="2022-10" db="EMBL/GenBank/DDBJ databases">
        <title>Aestuariibacter sp. AA17 isolated from Montipora capitata coral fragment.</title>
        <authorList>
            <person name="Emsley S.A."/>
            <person name="Pfannmuller K.M."/>
            <person name="Loughran R.M."/>
            <person name="Shlafstein M."/>
            <person name="Papke E."/>
            <person name="Saw J.H."/>
            <person name="Ushijima B."/>
            <person name="Videau P."/>
        </authorList>
    </citation>
    <scope>NUCLEOTIDE SEQUENCE [LARGE SCALE GENOMIC DNA]</scope>
    <source>
        <strain evidence="3 4">AA17</strain>
    </source>
</reference>
<gene>
    <name evidence="3" type="ORF">OE749_04440</name>
</gene>
<proteinExistence type="predicted"/>
<evidence type="ECO:0000313" key="4">
    <source>
        <dbReference type="Proteomes" id="UP001652504"/>
    </source>
</evidence>
<dbReference type="InterPro" id="IPR000073">
    <property type="entry name" value="AB_hydrolase_1"/>
</dbReference>
<comment type="caution">
    <text evidence="3">The sequence shown here is derived from an EMBL/GenBank/DDBJ whole genome shotgun (WGS) entry which is preliminary data.</text>
</comment>
<protein>
    <submittedName>
        <fullName evidence="3">Alpha/beta fold hydrolase</fullName>
    </submittedName>
</protein>